<keyword evidence="11 13" id="KW-0051">Antiviral defense</keyword>
<evidence type="ECO:0000256" key="8">
    <source>
        <dbReference type="ARBA" id="ARBA00022839"/>
    </source>
</evidence>
<evidence type="ECO:0000256" key="5">
    <source>
        <dbReference type="ARBA" id="ARBA00022722"/>
    </source>
</evidence>
<evidence type="ECO:0000256" key="1">
    <source>
        <dbReference type="ARBA" id="ARBA00001966"/>
    </source>
</evidence>
<dbReference type="PANTHER" id="PTHR36531:SF6">
    <property type="entry name" value="DNA REPLICATION ATP-DEPENDENT HELICASE_NUCLEASE DNA2"/>
    <property type="match status" value="1"/>
</dbReference>
<dbReference type="GO" id="GO:0004527">
    <property type="term" value="F:exonuclease activity"/>
    <property type="evidence" value="ECO:0007669"/>
    <property type="project" value="UniProtKB-KW"/>
</dbReference>
<dbReference type="NCBIfam" id="TIGR00372">
    <property type="entry name" value="cas4"/>
    <property type="match status" value="1"/>
</dbReference>
<dbReference type="GO" id="GO:0051607">
    <property type="term" value="P:defense response to virus"/>
    <property type="evidence" value="ECO:0007669"/>
    <property type="project" value="UniProtKB-KW"/>
</dbReference>
<evidence type="ECO:0000256" key="10">
    <source>
        <dbReference type="ARBA" id="ARBA00023014"/>
    </source>
</evidence>
<dbReference type="OrthoDB" id="9781776at2"/>
<dbReference type="STRING" id="1121442.SAMN02745702_00902"/>
<dbReference type="RefSeq" id="WP_078684205.1">
    <property type="nucleotide sequence ID" value="NZ_FUYA01000002.1"/>
</dbReference>
<reference evidence="15 16" key="1">
    <citation type="submission" date="2017-02" db="EMBL/GenBank/DDBJ databases">
        <authorList>
            <person name="Peterson S.W."/>
        </authorList>
    </citation>
    <scope>NUCLEOTIDE SEQUENCE [LARGE SCALE GENOMIC DNA]</scope>
    <source>
        <strain evidence="15 16">DSM 18034</strain>
    </source>
</reference>
<evidence type="ECO:0000313" key="16">
    <source>
        <dbReference type="Proteomes" id="UP000189733"/>
    </source>
</evidence>
<evidence type="ECO:0000256" key="13">
    <source>
        <dbReference type="RuleBase" id="RU365022"/>
    </source>
</evidence>
<evidence type="ECO:0000256" key="6">
    <source>
        <dbReference type="ARBA" id="ARBA00022723"/>
    </source>
</evidence>
<comment type="function">
    <text evidence="13">CRISPR (clustered regularly interspaced short palindromic repeat) is an adaptive immune system that provides protection against mobile genetic elements (viruses, transposable elements and conjugative plasmids). CRISPR clusters contain sequences complementary to antecedent mobile elements and target invading nucleic acids. CRISPR clusters are transcribed and processed into CRISPR RNA (crRNA).</text>
</comment>
<evidence type="ECO:0000256" key="11">
    <source>
        <dbReference type="ARBA" id="ARBA00023118"/>
    </source>
</evidence>
<feature type="domain" description="DUF83" evidence="14">
    <location>
        <begin position="11"/>
        <end position="186"/>
    </location>
</feature>
<comment type="cofactor">
    <cofactor evidence="13">
        <name>Mg(2+)</name>
        <dbReference type="ChEBI" id="CHEBI:18420"/>
    </cofactor>
    <cofactor evidence="13">
        <name>Mn(2+)</name>
        <dbReference type="ChEBI" id="CHEBI:29035"/>
    </cofactor>
    <text evidence="13">Mg(2+) or Mn(2+) required for ssDNA cleavage activity.</text>
</comment>
<evidence type="ECO:0000313" key="15">
    <source>
        <dbReference type="EMBL" id="SKA67857.1"/>
    </source>
</evidence>
<comment type="cofactor">
    <cofactor evidence="1">
        <name>[4Fe-4S] cluster</name>
        <dbReference type="ChEBI" id="CHEBI:49883"/>
    </cofactor>
</comment>
<keyword evidence="16" id="KW-1185">Reference proteome</keyword>
<accession>A0A1T4VSD6</accession>
<dbReference type="InterPro" id="IPR011604">
    <property type="entry name" value="PDDEXK-like_dom_sf"/>
</dbReference>
<dbReference type="Proteomes" id="UP000189733">
    <property type="component" value="Unassembled WGS sequence"/>
</dbReference>
<protein>
    <recommendedName>
        <fullName evidence="4 13">CRISPR-associated exonuclease Cas4</fullName>
        <ecNumber evidence="3 13">3.1.12.1</ecNumber>
    </recommendedName>
</protein>
<comment type="cofactor">
    <cofactor evidence="13">
        <name>iron-sulfur cluster</name>
        <dbReference type="ChEBI" id="CHEBI:30408"/>
    </cofactor>
</comment>
<keyword evidence="8 13" id="KW-0269">Exonuclease</keyword>
<dbReference type="InterPro" id="IPR051827">
    <property type="entry name" value="Cas4_exonuclease"/>
</dbReference>
<evidence type="ECO:0000256" key="7">
    <source>
        <dbReference type="ARBA" id="ARBA00022801"/>
    </source>
</evidence>
<keyword evidence="6 13" id="KW-0479">Metal-binding</keyword>
<sequence length="210" mass="23768">MYSEDELLPISALQHLAFCPRQCALIHIERVWAENLYTVEGNILHETVDAGQDETRPDVRMARSLELRSLRLGLVGIADLVEFSTSQPTVQPIEFKRGRKKASDIDRIQLCAQGMCLEEMLDCSVDSGAIFYGKTRRREQVMFDDTLRESVEKTSRDLHQLIASGKTPAPILGPHCDACSLRQYCLPQTSHRKHRVEAWLARMTKGDSNA</sequence>
<evidence type="ECO:0000259" key="14">
    <source>
        <dbReference type="Pfam" id="PF01930"/>
    </source>
</evidence>
<evidence type="ECO:0000256" key="4">
    <source>
        <dbReference type="ARBA" id="ARBA00020049"/>
    </source>
</evidence>
<dbReference type="InterPro" id="IPR022765">
    <property type="entry name" value="Dna2/Cas4_DUF83"/>
</dbReference>
<dbReference type="GO" id="GO:0046872">
    <property type="term" value="F:metal ion binding"/>
    <property type="evidence" value="ECO:0007669"/>
    <property type="project" value="UniProtKB-KW"/>
</dbReference>
<keyword evidence="7 13" id="KW-0378">Hydrolase</keyword>
<dbReference type="EMBL" id="FUYA01000002">
    <property type="protein sequence ID" value="SKA67857.1"/>
    <property type="molecule type" value="Genomic_DNA"/>
</dbReference>
<keyword evidence="5 13" id="KW-0540">Nuclease</keyword>
<dbReference type="GO" id="GO:0051536">
    <property type="term" value="F:iron-sulfur cluster binding"/>
    <property type="evidence" value="ECO:0007669"/>
    <property type="project" value="UniProtKB-KW"/>
</dbReference>
<dbReference type="Gene3D" id="3.90.320.10">
    <property type="match status" value="1"/>
</dbReference>
<keyword evidence="12 13" id="KW-0464">Manganese</keyword>
<dbReference type="Pfam" id="PF01930">
    <property type="entry name" value="Cas_Cas4"/>
    <property type="match status" value="1"/>
</dbReference>
<gene>
    <name evidence="15" type="ORF">SAMN02745702_00902</name>
</gene>
<evidence type="ECO:0000256" key="3">
    <source>
        <dbReference type="ARBA" id="ARBA00012768"/>
    </source>
</evidence>
<keyword evidence="9 13" id="KW-0408">Iron</keyword>
<name>A0A1T4VSD6_9BACT</name>
<organism evidence="15 16">
    <name type="scientific">Desulfobaculum bizertense DSM 18034</name>
    <dbReference type="NCBI Taxonomy" id="1121442"/>
    <lineage>
        <taxon>Bacteria</taxon>
        <taxon>Pseudomonadati</taxon>
        <taxon>Thermodesulfobacteriota</taxon>
        <taxon>Desulfovibrionia</taxon>
        <taxon>Desulfovibrionales</taxon>
        <taxon>Desulfovibrionaceae</taxon>
        <taxon>Desulfobaculum</taxon>
    </lineage>
</organism>
<keyword evidence="10 13" id="KW-0411">Iron-sulfur</keyword>
<evidence type="ECO:0000256" key="2">
    <source>
        <dbReference type="ARBA" id="ARBA00009189"/>
    </source>
</evidence>
<comment type="similarity">
    <text evidence="2 13">Belongs to the CRISPR-associated exonuclease Cas4 family.</text>
</comment>
<dbReference type="PANTHER" id="PTHR36531">
    <property type="entry name" value="CRISPR-ASSOCIATED EXONUCLEASE CAS4"/>
    <property type="match status" value="1"/>
</dbReference>
<dbReference type="EC" id="3.1.12.1" evidence="3 13"/>
<dbReference type="CDD" id="cd09637">
    <property type="entry name" value="Cas4_I-A_I-B_I-C_I-D_II-B"/>
    <property type="match status" value="1"/>
</dbReference>
<dbReference type="AlphaFoldDB" id="A0A1T4VSD6"/>
<evidence type="ECO:0000256" key="9">
    <source>
        <dbReference type="ARBA" id="ARBA00023004"/>
    </source>
</evidence>
<dbReference type="InterPro" id="IPR013343">
    <property type="entry name" value="CRISPR-assoc_prot_Cas4"/>
</dbReference>
<proteinExistence type="inferred from homology"/>
<evidence type="ECO:0000256" key="12">
    <source>
        <dbReference type="ARBA" id="ARBA00023211"/>
    </source>
</evidence>